<name>A0A5S9R084_9GAMM</name>
<accession>A0A5S9R084</accession>
<protein>
    <submittedName>
        <fullName evidence="2">Uncharacterized protein</fullName>
    </submittedName>
</protein>
<evidence type="ECO:0000313" key="2">
    <source>
        <dbReference type="EMBL" id="CAA0125254.1"/>
    </source>
</evidence>
<dbReference type="EMBL" id="CACSIO010000061">
    <property type="protein sequence ID" value="CAA0125254.1"/>
    <property type="molecule type" value="Genomic_DNA"/>
</dbReference>
<organism evidence="2 3">
    <name type="scientific">BD1-7 clade bacterium</name>
    <dbReference type="NCBI Taxonomy" id="2029982"/>
    <lineage>
        <taxon>Bacteria</taxon>
        <taxon>Pseudomonadati</taxon>
        <taxon>Pseudomonadota</taxon>
        <taxon>Gammaproteobacteria</taxon>
        <taxon>Cellvibrionales</taxon>
        <taxon>Spongiibacteraceae</taxon>
        <taxon>BD1-7 clade</taxon>
    </lineage>
</organism>
<evidence type="ECO:0000256" key="1">
    <source>
        <dbReference type="SAM" id="MobiDB-lite"/>
    </source>
</evidence>
<feature type="compositionally biased region" description="Basic and acidic residues" evidence="1">
    <location>
        <begin position="300"/>
        <end position="314"/>
    </location>
</feature>
<reference evidence="2 3" key="1">
    <citation type="submission" date="2019-11" db="EMBL/GenBank/DDBJ databases">
        <authorList>
            <person name="Holert J."/>
        </authorList>
    </citation>
    <scope>NUCLEOTIDE SEQUENCE [LARGE SCALE GENOMIC DNA]</scope>
    <source>
        <strain evidence="2">SB11_3</strain>
    </source>
</reference>
<gene>
    <name evidence="2" type="ORF">OPDIPICF_03414</name>
</gene>
<feature type="compositionally biased region" description="Polar residues" evidence="1">
    <location>
        <begin position="274"/>
        <end position="283"/>
    </location>
</feature>
<sequence length="314" mass="35610">MPEIQDRKVIDFFSGKALQDLAQEKIIRLAPELDGLSMLYSNESNPDTFFDMKILCWGLKWNGEVVGLVPWLNQIVPCTEIKDPLNGSWDGYYDKDTDTIFYDAPMHKVVELETAFAYFDDDEEEDDITERYPIQKIPDAIGTHAMLMNEDSNSLILTEVNSWQLMNDGTITAMLPDPKKVTTTPILMDDECLYRSDEHPQFRYYFQHHIANQLKNKDPEALDAIALLLEREQEAAQNPASGKENNGSENPEHADNINAAQDAPQEQTDPHSAEGTSTDISTQEPEESTKEQTAELITLRTEHAHDTGDSERDD</sequence>
<feature type="region of interest" description="Disordered" evidence="1">
    <location>
        <begin position="234"/>
        <end position="314"/>
    </location>
</feature>
<dbReference type="AlphaFoldDB" id="A0A5S9R084"/>
<evidence type="ECO:0000313" key="3">
    <source>
        <dbReference type="Proteomes" id="UP000441399"/>
    </source>
</evidence>
<proteinExistence type="predicted"/>
<keyword evidence="3" id="KW-1185">Reference proteome</keyword>
<dbReference type="Proteomes" id="UP000441399">
    <property type="component" value="Unassembled WGS sequence"/>
</dbReference>
<feature type="compositionally biased region" description="Polar residues" evidence="1">
    <location>
        <begin position="235"/>
        <end position="249"/>
    </location>
</feature>